<evidence type="ECO:0000256" key="3">
    <source>
        <dbReference type="ARBA" id="ARBA00022692"/>
    </source>
</evidence>
<feature type="domain" description="DUF2179" evidence="7">
    <location>
        <begin position="247"/>
        <end position="301"/>
    </location>
</feature>
<comment type="subcellular location">
    <subcellularLocation>
        <location evidence="1">Cell membrane</location>
        <topology evidence="1">Multi-pass membrane protein</topology>
    </subcellularLocation>
</comment>
<feature type="transmembrane region" description="Helical" evidence="6">
    <location>
        <begin position="102"/>
        <end position="120"/>
    </location>
</feature>
<dbReference type="InterPro" id="IPR019264">
    <property type="entry name" value="DUF2179"/>
</dbReference>
<keyword evidence="3 6" id="KW-0812">Transmembrane</keyword>
<dbReference type="GO" id="GO:0005886">
    <property type="term" value="C:plasma membrane"/>
    <property type="evidence" value="ECO:0007669"/>
    <property type="project" value="UniProtKB-SubCell"/>
</dbReference>
<evidence type="ECO:0000313" key="8">
    <source>
        <dbReference type="EMBL" id="MCC2167665.1"/>
    </source>
</evidence>
<feature type="transmembrane region" description="Helical" evidence="6">
    <location>
        <begin position="185"/>
        <end position="209"/>
    </location>
</feature>
<dbReference type="EMBL" id="JAJEQF010000017">
    <property type="protein sequence ID" value="MCC2167665.1"/>
    <property type="molecule type" value="Genomic_DNA"/>
</dbReference>
<dbReference type="RefSeq" id="WP_308728222.1">
    <property type="nucleotide sequence ID" value="NZ_JAJEQF010000017.1"/>
</dbReference>
<keyword evidence="2" id="KW-1003">Cell membrane</keyword>
<comment type="caution">
    <text evidence="8">The sequence shown here is derived from an EMBL/GenBank/DDBJ whole genome shotgun (WGS) entry which is preliminary data.</text>
</comment>
<sequence>MGETKEEKRGQFQRLEGEIAEESKRLAIAIGGAAIYSAGVNLFIVPAGLYSGGIMGFAQIVRTILVSYLHLPIQNFDIAGLIYYAINIPVLLLGMKDIGKQFFVKTICCLTAVTIFLSFIPIPTETLLHNDILGSTVIGALMCGFGMGTALRMGASLGGTDIIALLLIKWKKNISVGKVNIITNAVLYGICLFLFDVSTVIYSLIYAAVSAFAVDHEHSQNINVEVRIITKLDDMGLEQEILQKMDRGITRLESTGAYTNEKSNMLYILVSKYEVGQLKNIVLKYDPHAFIVMNEGVTVIGHYKKKL</sequence>
<protein>
    <submittedName>
        <fullName evidence="8">YitT family protein</fullName>
    </submittedName>
</protein>
<keyword evidence="4 6" id="KW-1133">Transmembrane helix</keyword>
<keyword evidence="5 6" id="KW-0472">Membrane</keyword>
<dbReference type="InterPro" id="IPR015867">
    <property type="entry name" value="N-reg_PII/ATP_PRibTrfase_C"/>
</dbReference>
<dbReference type="PANTHER" id="PTHR33545">
    <property type="entry name" value="UPF0750 MEMBRANE PROTEIN YITT-RELATED"/>
    <property type="match status" value="1"/>
</dbReference>
<dbReference type="PANTHER" id="PTHR33545:SF5">
    <property type="entry name" value="UPF0750 MEMBRANE PROTEIN YITT"/>
    <property type="match status" value="1"/>
</dbReference>
<dbReference type="InterPro" id="IPR003740">
    <property type="entry name" value="YitT"/>
</dbReference>
<feature type="transmembrane region" description="Helical" evidence="6">
    <location>
        <begin position="78"/>
        <end position="95"/>
    </location>
</feature>
<evidence type="ECO:0000259" key="7">
    <source>
        <dbReference type="Pfam" id="PF10035"/>
    </source>
</evidence>
<dbReference type="Gene3D" id="3.30.70.120">
    <property type="match status" value="1"/>
</dbReference>
<gene>
    <name evidence="8" type="ORF">LKD45_08175</name>
</gene>
<organism evidence="8 9">
    <name type="scientific">Gallintestinimicrobium propionicum</name>
    <dbReference type="NCBI Taxonomy" id="2981770"/>
    <lineage>
        <taxon>Bacteria</taxon>
        <taxon>Bacillati</taxon>
        <taxon>Bacillota</taxon>
        <taxon>Clostridia</taxon>
        <taxon>Lachnospirales</taxon>
        <taxon>Lachnospiraceae</taxon>
        <taxon>Gallintestinimicrobium</taxon>
    </lineage>
</organism>
<evidence type="ECO:0000256" key="2">
    <source>
        <dbReference type="ARBA" id="ARBA00022475"/>
    </source>
</evidence>
<keyword evidence="9" id="KW-1185">Reference proteome</keyword>
<evidence type="ECO:0000256" key="6">
    <source>
        <dbReference type="SAM" id="Phobius"/>
    </source>
</evidence>
<dbReference type="Proteomes" id="UP001199355">
    <property type="component" value="Unassembled WGS sequence"/>
</dbReference>
<feature type="transmembrane region" description="Helical" evidence="6">
    <location>
        <begin position="33"/>
        <end position="58"/>
    </location>
</feature>
<name>A0AAE3AVL4_9FIRM</name>
<dbReference type="Pfam" id="PF02588">
    <property type="entry name" value="YitT_membrane"/>
    <property type="match status" value="1"/>
</dbReference>
<evidence type="ECO:0000313" key="9">
    <source>
        <dbReference type="Proteomes" id="UP001199355"/>
    </source>
</evidence>
<dbReference type="InterPro" id="IPR051461">
    <property type="entry name" value="UPF0750_membrane"/>
</dbReference>
<evidence type="ECO:0000256" key="5">
    <source>
        <dbReference type="ARBA" id="ARBA00023136"/>
    </source>
</evidence>
<evidence type="ECO:0000256" key="1">
    <source>
        <dbReference type="ARBA" id="ARBA00004651"/>
    </source>
</evidence>
<dbReference type="CDD" id="cd16380">
    <property type="entry name" value="YitT_C"/>
    <property type="match status" value="1"/>
</dbReference>
<reference evidence="8 9" key="1">
    <citation type="submission" date="2021-10" db="EMBL/GenBank/DDBJ databases">
        <title>Anaerobic single-cell dispensing facilitates the cultivation of human gut bacteria.</title>
        <authorList>
            <person name="Afrizal A."/>
        </authorList>
    </citation>
    <scope>NUCLEOTIDE SEQUENCE [LARGE SCALE GENOMIC DNA]</scope>
    <source>
        <strain evidence="8 9">CLA-AA-H244</strain>
    </source>
</reference>
<proteinExistence type="predicted"/>
<dbReference type="Pfam" id="PF10035">
    <property type="entry name" value="DUF2179"/>
    <property type="match status" value="1"/>
</dbReference>
<evidence type="ECO:0000256" key="4">
    <source>
        <dbReference type="ARBA" id="ARBA00022989"/>
    </source>
</evidence>
<dbReference type="PIRSF" id="PIRSF006483">
    <property type="entry name" value="Membrane_protein_YitT"/>
    <property type="match status" value="1"/>
</dbReference>
<accession>A0AAE3AVL4</accession>
<dbReference type="AlphaFoldDB" id="A0AAE3AVL4"/>